<dbReference type="InterPro" id="IPR019289">
    <property type="entry name" value="Phage_tail_E/E"/>
</dbReference>
<dbReference type="EMBL" id="WJZX01000158">
    <property type="protein sequence ID" value="MCF5657912.1"/>
    <property type="molecule type" value="Genomic_DNA"/>
</dbReference>
<comment type="caution">
    <text evidence="1">The sequence shown here is derived from an EMBL/GenBank/DDBJ whole genome shotgun (WGS) entry which is preliminary data.</text>
</comment>
<accession>A0AAP2S5Q2</accession>
<proteinExistence type="predicted"/>
<reference evidence="1" key="1">
    <citation type="submission" date="2019-11" db="EMBL/GenBank/DDBJ databases">
        <title>Epiphytic Pseudomonas syringae from cherry orchards.</title>
        <authorList>
            <person name="Hulin M.T."/>
        </authorList>
    </citation>
    <scope>NUCLEOTIDE SEQUENCE</scope>
    <source>
        <strain evidence="1">PA-2-1F</strain>
    </source>
</reference>
<name>A0AAP2S5Q2_9PSED</name>
<organism evidence="1 2">
    <name type="scientific">Pseudomonas poae</name>
    <dbReference type="NCBI Taxonomy" id="200451"/>
    <lineage>
        <taxon>Bacteria</taxon>
        <taxon>Pseudomonadati</taxon>
        <taxon>Pseudomonadota</taxon>
        <taxon>Gammaproteobacteria</taxon>
        <taxon>Pseudomonadales</taxon>
        <taxon>Pseudomonadaceae</taxon>
        <taxon>Pseudomonas</taxon>
    </lineage>
</organism>
<protein>
    <submittedName>
        <fullName evidence="1">Phage tail assembly protein</fullName>
    </submittedName>
</protein>
<dbReference type="RefSeq" id="WP_236326751.1">
    <property type="nucleotide sequence ID" value="NZ_WJZX01000158.1"/>
</dbReference>
<dbReference type="Proteomes" id="UP000814126">
    <property type="component" value="Unassembled WGS sequence"/>
</dbReference>
<dbReference type="Pfam" id="PF10109">
    <property type="entry name" value="Phage_TAC_7"/>
    <property type="match status" value="1"/>
</dbReference>
<sequence length="117" mass="12527">MNTADTDQHVAPEKPDLQPLVDDNKVVLDTPIRRGATTIDAITLRKPNSGELRGVSLSELLQMDVNSLVKVVPRICSPTLTAVEITSMDPADLFAIGAKVSGFLLQKSMKTDASLVA</sequence>
<evidence type="ECO:0000313" key="1">
    <source>
        <dbReference type="EMBL" id="MCF5657912.1"/>
    </source>
</evidence>
<dbReference type="AlphaFoldDB" id="A0AAP2S5Q2"/>
<evidence type="ECO:0000313" key="2">
    <source>
        <dbReference type="Proteomes" id="UP000814126"/>
    </source>
</evidence>
<gene>
    <name evidence="1" type="ORF">GIV46_23160</name>
</gene>